<organism evidence="2 3">
    <name type="scientific">Spirodela intermedia</name>
    <name type="common">Intermediate duckweed</name>
    <dbReference type="NCBI Taxonomy" id="51605"/>
    <lineage>
        <taxon>Eukaryota</taxon>
        <taxon>Viridiplantae</taxon>
        <taxon>Streptophyta</taxon>
        <taxon>Embryophyta</taxon>
        <taxon>Tracheophyta</taxon>
        <taxon>Spermatophyta</taxon>
        <taxon>Magnoliopsida</taxon>
        <taxon>Liliopsida</taxon>
        <taxon>Araceae</taxon>
        <taxon>Lemnoideae</taxon>
        <taxon>Spirodela</taxon>
    </lineage>
</organism>
<evidence type="ECO:0000313" key="3">
    <source>
        <dbReference type="Proteomes" id="UP000663760"/>
    </source>
</evidence>
<name>A0A7I8K6V0_SPIIN</name>
<dbReference type="PANTHER" id="PTHR35719:SF5">
    <property type="entry name" value="T6K12.7 PROTEIN"/>
    <property type="match status" value="1"/>
</dbReference>
<keyword evidence="3" id="KW-1185">Reference proteome</keyword>
<dbReference type="EMBL" id="LR746266">
    <property type="protein sequence ID" value="CAA7393189.1"/>
    <property type="molecule type" value="Genomic_DNA"/>
</dbReference>
<feature type="compositionally biased region" description="Basic and acidic residues" evidence="1">
    <location>
        <begin position="212"/>
        <end position="229"/>
    </location>
</feature>
<gene>
    <name evidence="2" type="ORF">SI8410_03003979</name>
</gene>
<protein>
    <submittedName>
        <fullName evidence="2">Uncharacterized protein</fullName>
    </submittedName>
</protein>
<feature type="compositionally biased region" description="Basic and acidic residues" evidence="1">
    <location>
        <begin position="65"/>
        <end position="75"/>
    </location>
</feature>
<feature type="region of interest" description="Disordered" evidence="1">
    <location>
        <begin position="182"/>
        <end position="287"/>
    </location>
</feature>
<dbReference type="AlphaFoldDB" id="A0A7I8K6V0"/>
<proteinExistence type="predicted"/>
<reference evidence="2" key="1">
    <citation type="submission" date="2020-02" db="EMBL/GenBank/DDBJ databases">
        <authorList>
            <person name="Scholz U."/>
            <person name="Mascher M."/>
            <person name="Fiebig A."/>
        </authorList>
    </citation>
    <scope>NUCLEOTIDE SEQUENCE</scope>
</reference>
<feature type="region of interest" description="Disordered" evidence="1">
    <location>
        <begin position="41"/>
        <end position="96"/>
    </location>
</feature>
<accession>A0A7I8K6V0</accession>
<evidence type="ECO:0000256" key="1">
    <source>
        <dbReference type="SAM" id="MobiDB-lite"/>
    </source>
</evidence>
<dbReference type="PANTHER" id="PTHR35719">
    <property type="entry name" value="OS01G0680600 PROTEIN"/>
    <property type="match status" value="1"/>
</dbReference>
<dbReference type="OrthoDB" id="785439at2759"/>
<evidence type="ECO:0000313" key="2">
    <source>
        <dbReference type="EMBL" id="CAA7393189.1"/>
    </source>
</evidence>
<dbReference type="Proteomes" id="UP000663760">
    <property type="component" value="Chromosome 3"/>
</dbReference>
<feature type="compositionally biased region" description="Low complexity" evidence="1">
    <location>
        <begin position="263"/>
        <end position="272"/>
    </location>
</feature>
<sequence>MAELQSLRRLPPFPVVPAASSTVRPFPLRFFSRSGPPPRPRILCPCERRSDDGGGGAAWGSNAEGVRRERFRFSDMKGGGSDGGPEEPEEEGGRWSGKRGWWWSDELYDGGEEDADLLDDEPEQPWDNIWIFKVFRAYGYLLPAIIASLLLASGPKAFLMALALPLGQSVLSLAVDKLWGSSAGGSGAGGRRQSRSRRKKQSDGGAAGFRRRSSEEEKGSGFRAREARRPWAAPEGESAASAQDYGGWDELSSLGGWTPGKGAVSRSPSQAAAPPPPVRKGKLSRRERGGEVPLLLRLLVAIFPFLGSWTKIL</sequence>